<dbReference type="Pfam" id="PF13783">
    <property type="entry name" value="DUF4177"/>
    <property type="match status" value="1"/>
</dbReference>
<sequence>MRRKFEYKTLMIKPSGFWGTKYDPAEIDMQLNKFGSEGWELVAAESRNYGNGSTYGFLYTFKREI</sequence>
<dbReference type="Proteomes" id="UP001163719">
    <property type="component" value="Unassembled WGS sequence"/>
</dbReference>
<keyword evidence="2" id="KW-1185">Reference proteome</keyword>
<dbReference type="RefSeq" id="WP_264742458.1">
    <property type="nucleotide sequence ID" value="NZ_JAPDHV010000002.1"/>
</dbReference>
<name>A0ABT3HL33_9FLAO</name>
<proteinExistence type="predicted"/>
<gene>
    <name evidence="1" type="ORF">OH806_04395</name>
</gene>
<dbReference type="InterPro" id="IPR025234">
    <property type="entry name" value="YjzH-like"/>
</dbReference>
<protein>
    <submittedName>
        <fullName evidence="1">DUF4177 domain-containing protein</fullName>
    </submittedName>
</protein>
<dbReference type="EMBL" id="JAPDHV010000002">
    <property type="protein sequence ID" value="MCW3160503.1"/>
    <property type="molecule type" value="Genomic_DNA"/>
</dbReference>
<reference evidence="1" key="1">
    <citation type="submission" date="2022-10" db="EMBL/GenBank/DDBJ databases">
        <title>Chryseobacterium babae sp. nov. isolated from the gut of the beetle Oryctes rhinoceros, and Chryseobacterium kimseyorum sp. nov., isolated from a stick insect rearing cage.</title>
        <authorList>
            <person name="Shelomi M."/>
            <person name="Han C.-J."/>
            <person name="Chen W.-M."/>
            <person name="Chen H.-K."/>
            <person name="Liaw S.-J."/>
            <person name="Muhle E."/>
            <person name="Clermont D."/>
        </authorList>
    </citation>
    <scope>NUCLEOTIDE SEQUENCE</scope>
    <source>
        <strain evidence="1">WLa1L2M3</strain>
    </source>
</reference>
<accession>A0ABT3HL33</accession>
<evidence type="ECO:0000313" key="2">
    <source>
        <dbReference type="Proteomes" id="UP001163719"/>
    </source>
</evidence>
<comment type="caution">
    <text evidence="1">The sequence shown here is derived from an EMBL/GenBank/DDBJ whole genome shotgun (WGS) entry which is preliminary data.</text>
</comment>
<organism evidence="1 2">
    <name type="scientific">Chryseobacterium oryctis</name>
    <dbReference type="NCBI Taxonomy" id="2952618"/>
    <lineage>
        <taxon>Bacteria</taxon>
        <taxon>Pseudomonadati</taxon>
        <taxon>Bacteroidota</taxon>
        <taxon>Flavobacteriia</taxon>
        <taxon>Flavobacteriales</taxon>
        <taxon>Weeksellaceae</taxon>
        <taxon>Chryseobacterium group</taxon>
        <taxon>Chryseobacterium</taxon>
    </lineage>
</organism>
<evidence type="ECO:0000313" key="1">
    <source>
        <dbReference type="EMBL" id="MCW3160503.1"/>
    </source>
</evidence>